<evidence type="ECO:0000256" key="1">
    <source>
        <dbReference type="ARBA" id="ARBA00022729"/>
    </source>
</evidence>
<dbReference type="RefSeq" id="WP_310026163.1">
    <property type="nucleotide sequence ID" value="NZ_JAVDVI010000007.1"/>
</dbReference>
<keyword evidence="1 2" id="KW-0732">Signal</keyword>
<organism evidence="4 5">
    <name type="scientific">Flavobacterium arsenatis</name>
    <dbReference type="NCBI Taxonomy" id="1484332"/>
    <lineage>
        <taxon>Bacteria</taxon>
        <taxon>Pseudomonadati</taxon>
        <taxon>Bacteroidota</taxon>
        <taxon>Flavobacteriia</taxon>
        <taxon>Flavobacteriales</taxon>
        <taxon>Flavobacteriaceae</taxon>
        <taxon>Flavobacterium</taxon>
    </lineage>
</organism>
<dbReference type="EMBL" id="JAVDVI010000007">
    <property type="protein sequence ID" value="MDR6967827.1"/>
    <property type="molecule type" value="Genomic_DNA"/>
</dbReference>
<feature type="signal peptide" evidence="2">
    <location>
        <begin position="1"/>
        <end position="20"/>
    </location>
</feature>
<dbReference type="Pfam" id="PF18962">
    <property type="entry name" value="Por_Secre_tail"/>
    <property type="match status" value="1"/>
</dbReference>
<evidence type="ECO:0000259" key="3">
    <source>
        <dbReference type="Pfam" id="PF18962"/>
    </source>
</evidence>
<evidence type="ECO:0000313" key="4">
    <source>
        <dbReference type="EMBL" id="MDR6967827.1"/>
    </source>
</evidence>
<dbReference type="InterPro" id="IPR026444">
    <property type="entry name" value="Secre_tail"/>
</dbReference>
<reference evidence="4 5" key="1">
    <citation type="submission" date="2023-07" db="EMBL/GenBank/DDBJ databases">
        <title>Sorghum-associated microbial communities from plants grown in Nebraska, USA.</title>
        <authorList>
            <person name="Schachtman D."/>
        </authorList>
    </citation>
    <scope>NUCLEOTIDE SEQUENCE [LARGE SCALE GENOMIC DNA]</scope>
    <source>
        <strain evidence="4 5">3773</strain>
    </source>
</reference>
<dbReference type="Proteomes" id="UP001255185">
    <property type="component" value="Unassembled WGS sequence"/>
</dbReference>
<gene>
    <name evidence="4" type="ORF">J2X31_001841</name>
</gene>
<feature type="domain" description="Secretion system C-terminal sorting" evidence="3">
    <location>
        <begin position="317"/>
        <end position="371"/>
    </location>
</feature>
<dbReference type="NCBIfam" id="TIGR04183">
    <property type="entry name" value="Por_Secre_tail"/>
    <property type="match status" value="1"/>
</dbReference>
<proteinExistence type="predicted"/>
<feature type="chain" id="PRO_5045411166" description="Secretion system C-terminal sorting domain-containing protein" evidence="2">
    <location>
        <begin position="21"/>
        <end position="377"/>
    </location>
</feature>
<name>A0ABU1TPU0_9FLAO</name>
<evidence type="ECO:0000256" key="2">
    <source>
        <dbReference type="SAM" id="SignalP"/>
    </source>
</evidence>
<comment type="caution">
    <text evidence="4">The sequence shown here is derived from an EMBL/GenBank/DDBJ whole genome shotgun (WGS) entry which is preliminary data.</text>
</comment>
<evidence type="ECO:0000313" key="5">
    <source>
        <dbReference type="Proteomes" id="UP001255185"/>
    </source>
</evidence>
<accession>A0ABU1TPU0</accession>
<sequence length="377" mass="41190">MKTKLLVAFLSIAFFSNSYSQQEASSYLSNLVDPSGIINQGNMLYVQGPKNLYQINTEADNPTPNMVYASGTDFYMSNLAVEGTTLYVSEENYSESEDAFLGCRIIAFDLTSLSTPPSVIYSTTQYVSSLAVKDGFIYFSSETTPTGDDNFTVEIHKIDTTVPSPVATVLISNLTEDNDVSDMSFYGNDLLLSVGGDAKIYSYDVTSDAATELLTGLTFNKGIFVSGNALFTAEGNSIKKRLFDDVSNQTWVAQNTTYQDSNGGAPFNANFRDVVLIGDTLYMTLQNQGRVMMVQDESLSAGEFSGDLKGISIYNSKTQLNVTGLENSQTAMVYNLSGQLLLNKEVSANENAMDISSFSEGVYLLTLDNQKVFKFIK</sequence>
<keyword evidence="5" id="KW-1185">Reference proteome</keyword>
<protein>
    <recommendedName>
        <fullName evidence="3">Secretion system C-terminal sorting domain-containing protein</fullName>
    </recommendedName>
</protein>
<dbReference type="SUPFAM" id="SSF63825">
    <property type="entry name" value="YWTD domain"/>
    <property type="match status" value="1"/>
</dbReference>